<dbReference type="EMBL" id="JBEFKJ010000001">
    <property type="protein sequence ID" value="KAL2048281.1"/>
    <property type="molecule type" value="Genomic_DNA"/>
</dbReference>
<sequence length="153" mass="17045">MACAILKQKNGAGTLVRCRRACVKEPGPCLRASLTQLAAFWDPDSKLVPLPITNPRNEGLRWRSNYTAFSRRKRAGLLIVKEKKGPYESHAGIHTMENRKSQLRHIPQAEQVLLLCRISSLAEILFSRGHVDLVDEKHATAQISWLSSTGCGT</sequence>
<protein>
    <submittedName>
        <fullName evidence="1">Uncharacterized protein</fullName>
    </submittedName>
</protein>
<organism evidence="1 2">
    <name type="scientific">Stereocaulon virgatum</name>
    <dbReference type="NCBI Taxonomy" id="373712"/>
    <lineage>
        <taxon>Eukaryota</taxon>
        <taxon>Fungi</taxon>
        <taxon>Dikarya</taxon>
        <taxon>Ascomycota</taxon>
        <taxon>Pezizomycotina</taxon>
        <taxon>Lecanoromycetes</taxon>
        <taxon>OSLEUM clade</taxon>
        <taxon>Lecanoromycetidae</taxon>
        <taxon>Lecanorales</taxon>
        <taxon>Lecanorineae</taxon>
        <taxon>Stereocaulaceae</taxon>
        <taxon>Stereocaulon</taxon>
    </lineage>
</organism>
<proteinExistence type="predicted"/>
<reference evidence="1 2" key="1">
    <citation type="submission" date="2024-09" db="EMBL/GenBank/DDBJ databases">
        <title>Rethinking Asexuality: The Enigmatic Case of Functional Sexual Genes in Lepraria (Stereocaulaceae).</title>
        <authorList>
            <person name="Doellman M."/>
            <person name="Sun Y."/>
            <person name="Barcenas-Pena A."/>
            <person name="Lumbsch H.T."/>
            <person name="Grewe F."/>
        </authorList>
    </citation>
    <scope>NUCLEOTIDE SEQUENCE [LARGE SCALE GENOMIC DNA]</scope>
    <source>
        <strain evidence="1 2">Mercado 3170</strain>
    </source>
</reference>
<evidence type="ECO:0000313" key="2">
    <source>
        <dbReference type="Proteomes" id="UP001590950"/>
    </source>
</evidence>
<comment type="caution">
    <text evidence="1">The sequence shown here is derived from an EMBL/GenBank/DDBJ whole genome shotgun (WGS) entry which is preliminary data.</text>
</comment>
<accession>A0ABR4ARV0</accession>
<keyword evidence="2" id="KW-1185">Reference proteome</keyword>
<name>A0ABR4ARV0_9LECA</name>
<evidence type="ECO:0000313" key="1">
    <source>
        <dbReference type="EMBL" id="KAL2048281.1"/>
    </source>
</evidence>
<dbReference type="Proteomes" id="UP001590950">
    <property type="component" value="Unassembled WGS sequence"/>
</dbReference>
<gene>
    <name evidence="1" type="ORF">N7G274_000192</name>
</gene>